<proteinExistence type="predicted"/>
<evidence type="ECO:0000313" key="2">
    <source>
        <dbReference type="EMBL" id="TNH22590.1"/>
    </source>
</evidence>
<sequence length="78" mass="8085">MKLLKPALDSPREGSGGLIHLSGAVWRTSTRSNSECVEMADNPPGIVGVRNSKDPTGPVLMFAPAAWRASAAAGRPTA</sequence>
<gene>
    <name evidence="2" type="ORF">FHG89_28860</name>
</gene>
<accession>A0A5C4QET1</accession>
<dbReference type="Pfam" id="PF04149">
    <property type="entry name" value="DUF397"/>
    <property type="match status" value="1"/>
</dbReference>
<reference evidence="2 3" key="1">
    <citation type="submission" date="2019-06" db="EMBL/GenBank/DDBJ databases">
        <title>Micromonospora ordensis sp. nov., isolated from deep marine sediment.</title>
        <authorList>
            <person name="Veyisoglu A."/>
            <person name="Carro L."/>
            <person name="Klenk H.-P."/>
            <person name="Sahin N."/>
        </authorList>
    </citation>
    <scope>NUCLEOTIDE SEQUENCE [LARGE SCALE GENOMIC DNA]</scope>
    <source>
        <strain evidence="2 3">S2509</strain>
    </source>
</reference>
<feature type="domain" description="DUF397" evidence="1">
    <location>
        <begin position="24"/>
        <end position="69"/>
    </location>
</feature>
<dbReference type="EMBL" id="VDFY01000259">
    <property type="protein sequence ID" value="TNH22590.1"/>
    <property type="molecule type" value="Genomic_DNA"/>
</dbReference>
<dbReference type="Proteomes" id="UP000306145">
    <property type="component" value="Unassembled WGS sequence"/>
</dbReference>
<dbReference type="AlphaFoldDB" id="A0A5C4QET1"/>
<name>A0A5C4QET1_9ACTN</name>
<evidence type="ECO:0000259" key="1">
    <source>
        <dbReference type="Pfam" id="PF04149"/>
    </source>
</evidence>
<keyword evidence="3" id="KW-1185">Reference proteome</keyword>
<dbReference type="OrthoDB" id="4301277at2"/>
<comment type="caution">
    <text evidence="2">The sequence shown here is derived from an EMBL/GenBank/DDBJ whole genome shotgun (WGS) entry which is preliminary data.</text>
</comment>
<evidence type="ECO:0000313" key="3">
    <source>
        <dbReference type="Proteomes" id="UP000306145"/>
    </source>
</evidence>
<organism evidence="2 3">
    <name type="scientific">Micromonospora orduensis</name>
    <dbReference type="NCBI Taxonomy" id="1420891"/>
    <lineage>
        <taxon>Bacteria</taxon>
        <taxon>Bacillati</taxon>
        <taxon>Actinomycetota</taxon>
        <taxon>Actinomycetes</taxon>
        <taxon>Micromonosporales</taxon>
        <taxon>Micromonosporaceae</taxon>
        <taxon>Micromonospora</taxon>
    </lineage>
</organism>
<dbReference type="InterPro" id="IPR007278">
    <property type="entry name" value="DUF397"/>
</dbReference>
<protein>
    <submittedName>
        <fullName evidence="2">DUF397 domain-containing protein</fullName>
    </submittedName>
</protein>